<accession>A0A5C7J8G8</accession>
<reference evidence="1 2" key="1">
    <citation type="submission" date="2018-09" db="EMBL/GenBank/DDBJ databases">
        <title>Metagenome Assembled Genomes from an Advanced Water Purification Facility.</title>
        <authorList>
            <person name="Stamps B.W."/>
            <person name="Spear J.R."/>
        </authorList>
    </citation>
    <scope>NUCLEOTIDE SEQUENCE [LARGE SCALE GENOMIC DNA]</scope>
    <source>
        <strain evidence="1">Bin_63_2</strain>
    </source>
</reference>
<name>A0A5C7J8G8_9BACT</name>
<dbReference type="AlphaFoldDB" id="A0A5C7J8G8"/>
<dbReference type="Proteomes" id="UP000321026">
    <property type="component" value="Unassembled WGS sequence"/>
</dbReference>
<evidence type="ECO:0000313" key="2">
    <source>
        <dbReference type="Proteomes" id="UP000321026"/>
    </source>
</evidence>
<dbReference type="EMBL" id="SSDS01000038">
    <property type="protein sequence ID" value="TXG77757.1"/>
    <property type="molecule type" value="Genomic_DNA"/>
</dbReference>
<gene>
    <name evidence="1" type="ORF">E6Q11_02250</name>
</gene>
<protein>
    <recommendedName>
        <fullName evidence="3">JAB domain-containing protein</fullName>
    </recommendedName>
</protein>
<evidence type="ECO:0000313" key="1">
    <source>
        <dbReference type="EMBL" id="TXG77757.1"/>
    </source>
</evidence>
<dbReference type="Gene3D" id="3.40.140.10">
    <property type="entry name" value="Cytidine Deaminase, domain 2"/>
    <property type="match status" value="1"/>
</dbReference>
<organism evidence="1 2">
    <name type="scientific">Candidatus Dojkabacteria bacterium</name>
    <dbReference type="NCBI Taxonomy" id="2099670"/>
    <lineage>
        <taxon>Bacteria</taxon>
        <taxon>Candidatus Dojkabacteria</taxon>
    </lineage>
</organism>
<sequence length="110" mass="12863">MKSLFKFYDDSVNEERCGFIVDNRKIVELTNIFPEPTEGFEIDPADILKYIDRLRGVWHTHPRKTSVLSGDDKLCMEQWPDLKHYIIGNDGIRVYVVKDGIVTNENHIPR</sequence>
<proteinExistence type="predicted"/>
<comment type="caution">
    <text evidence="1">The sequence shown here is derived from an EMBL/GenBank/DDBJ whole genome shotgun (WGS) entry which is preliminary data.</text>
</comment>
<evidence type="ECO:0008006" key="3">
    <source>
        <dbReference type="Google" id="ProtNLM"/>
    </source>
</evidence>
<dbReference type="SUPFAM" id="SSF102712">
    <property type="entry name" value="JAB1/MPN domain"/>
    <property type="match status" value="1"/>
</dbReference>